<dbReference type="GO" id="GO:0016846">
    <property type="term" value="F:carbon-sulfur lyase activity"/>
    <property type="evidence" value="ECO:0007669"/>
    <property type="project" value="TreeGrafter"/>
</dbReference>
<protein>
    <submittedName>
        <fullName evidence="5">Cystathionine gamma-synthase</fullName>
    </submittedName>
</protein>
<evidence type="ECO:0000256" key="4">
    <source>
        <dbReference type="RuleBase" id="RU362118"/>
    </source>
</evidence>
<dbReference type="InterPro" id="IPR015424">
    <property type="entry name" value="PyrdxlP-dep_Trfase"/>
</dbReference>
<dbReference type="FunFam" id="3.40.640.10:FF:000072">
    <property type="entry name" value="Putative cystathionine beta-lyase"/>
    <property type="match status" value="1"/>
</dbReference>
<dbReference type="FunFam" id="3.90.1150.10:FF:000066">
    <property type="entry name" value="Putative cystathionine beta-lyase"/>
    <property type="match status" value="1"/>
</dbReference>
<dbReference type="GO" id="GO:0019346">
    <property type="term" value="P:transsulfuration"/>
    <property type="evidence" value="ECO:0007669"/>
    <property type="project" value="InterPro"/>
</dbReference>
<dbReference type="OrthoDB" id="3512640at2759"/>
<accession>A0A395GQE8</accession>
<dbReference type="Proteomes" id="UP000249402">
    <property type="component" value="Unassembled WGS sequence"/>
</dbReference>
<gene>
    <name evidence="5" type="ORF">BO80DRAFT_414217</name>
</gene>
<evidence type="ECO:0000256" key="3">
    <source>
        <dbReference type="PIRSR" id="PIRSR001434-2"/>
    </source>
</evidence>
<evidence type="ECO:0000313" key="6">
    <source>
        <dbReference type="Proteomes" id="UP000249402"/>
    </source>
</evidence>
<dbReference type="Pfam" id="PF01053">
    <property type="entry name" value="Cys_Met_Meta_PP"/>
    <property type="match status" value="1"/>
</dbReference>
<dbReference type="Gene3D" id="3.90.1150.10">
    <property type="entry name" value="Aspartate Aminotransferase, domain 1"/>
    <property type="match status" value="1"/>
</dbReference>
<proteinExistence type="inferred from homology"/>
<dbReference type="GO" id="GO:0030170">
    <property type="term" value="F:pyridoxal phosphate binding"/>
    <property type="evidence" value="ECO:0007669"/>
    <property type="project" value="InterPro"/>
</dbReference>
<reference evidence="5 6" key="1">
    <citation type="submission" date="2018-02" db="EMBL/GenBank/DDBJ databases">
        <title>The genomes of Aspergillus section Nigri reveals drivers in fungal speciation.</title>
        <authorList>
            <consortium name="DOE Joint Genome Institute"/>
            <person name="Vesth T.C."/>
            <person name="Nybo J."/>
            <person name="Theobald S."/>
            <person name="Brandl J."/>
            <person name="Frisvad J.C."/>
            <person name="Nielsen K.F."/>
            <person name="Lyhne E.K."/>
            <person name="Kogle M.E."/>
            <person name="Kuo A."/>
            <person name="Riley R."/>
            <person name="Clum A."/>
            <person name="Nolan M."/>
            <person name="Lipzen A."/>
            <person name="Salamov A."/>
            <person name="Henrissat B."/>
            <person name="Wiebenga A."/>
            <person name="De vries R.P."/>
            <person name="Grigoriev I.V."/>
            <person name="Mortensen U.H."/>
            <person name="Andersen M.R."/>
            <person name="Baker S.E."/>
        </authorList>
    </citation>
    <scope>NUCLEOTIDE SEQUENCE [LARGE SCALE GENOMIC DNA]</scope>
    <source>
        <strain evidence="5 6">CBS 121593</strain>
    </source>
</reference>
<dbReference type="InterPro" id="IPR000277">
    <property type="entry name" value="Cys/Met-Metab_PyrdxlP-dep_enz"/>
</dbReference>
<dbReference type="GeneID" id="37222954"/>
<dbReference type="InterPro" id="IPR015422">
    <property type="entry name" value="PyrdxlP-dep_Trfase_small"/>
</dbReference>
<sequence length="392" mass="43176">MAPSLHPATRALHADDSLTRVTDVAPPIHMSTTFRYPDDPDSLVLSVDPVEEFDGKNFIYSREFAPNSTRFEAVLSSLLHGHAISYSTGLAALQAALVLLNPRRISVGEGYHGSHEVISIISRLSGLEKLPLDCPADSLHKGDVILLETPINPLGTSFSIEEYAQKAHSRGAYLIVDSTFGPPGLQDPFVWGADLVLHSGSKYFGGHSDLLCGVLATQRDDWKKQLFEDRMALGSIIGNMEAWLGLRSLRTLEVRVQRASQGCGRLVAWLQQALDTPSSASGSNEHAVQSVLHKIYHTSVQDEPWVRKQMPNGFGPVFSIVLQNEDYARRLPSQLALFQHATSLGGVESLIEWRALSDSRVDRKLLRVSIGLENWEDLRIDLLGAFRAVLRG</sequence>
<organism evidence="5 6">
    <name type="scientific">Aspergillus ibericus CBS 121593</name>
    <dbReference type="NCBI Taxonomy" id="1448316"/>
    <lineage>
        <taxon>Eukaryota</taxon>
        <taxon>Fungi</taxon>
        <taxon>Dikarya</taxon>
        <taxon>Ascomycota</taxon>
        <taxon>Pezizomycotina</taxon>
        <taxon>Eurotiomycetes</taxon>
        <taxon>Eurotiomycetidae</taxon>
        <taxon>Eurotiales</taxon>
        <taxon>Aspergillaceae</taxon>
        <taxon>Aspergillus</taxon>
        <taxon>Aspergillus subgen. Circumdati</taxon>
    </lineage>
</organism>
<dbReference type="InterPro" id="IPR015421">
    <property type="entry name" value="PyrdxlP-dep_Trfase_major"/>
</dbReference>
<feature type="modified residue" description="N6-(pyridoxal phosphate)lysine" evidence="3">
    <location>
        <position position="202"/>
    </location>
</feature>
<evidence type="ECO:0000256" key="1">
    <source>
        <dbReference type="ARBA" id="ARBA00001933"/>
    </source>
</evidence>
<keyword evidence="6" id="KW-1185">Reference proteome</keyword>
<keyword evidence="2 3" id="KW-0663">Pyridoxal phosphate</keyword>
<dbReference type="VEuPathDB" id="FungiDB:BO80DRAFT_414217"/>
<comment type="cofactor">
    <cofactor evidence="1 4">
        <name>pyridoxal 5'-phosphate</name>
        <dbReference type="ChEBI" id="CHEBI:597326"/>
    </cofactor>
</comment>
<dbReference type="AlphaFoldDB" id="A0A395GQE8"/>
<dbReference type="RefSeq" id="XP_025571900.1">
    <property type="nucleotide sequence ID" value="XM_025718089.1"/>
</dbReference>
<dbReference type="Gene3D" id="3.40.640.10">
    <property type="entry name" value="Type I PLP-dependent aspartate aminotransferase-like (Major domain)"/>
    <property type="match status" value="1"/>
</dbReference>
<evidence type="ECO:0000256" key="2">
    <source>
        <dbReference type="ARBA" id="ARBA00022898"/>
    </source>
</evidence>
<dbReference type="PANTHER" id="PTHR11808">
    <property type="entry name" value="TRANS-SULFURATION ENZYME FAMILY MEMBER"/>
    <property type="match status" value="1"/>
</dbReference>
<comment type="similarity">
    <text evidence="4">Belongs to the trans-sulfuration enzymes family.</text>
</comment>
<dbReference type="PIRSF" id="PIRSF001434">
    <property type="entry name" value="CGS"/>
    <property type="match status" value="1"/>
</dbReference>
<dbReference type="PANTHER" id="PTHR11808:SF84">
    <property type="entry name" value="ENZYME FAMILY PROTEIN, PUTATIVE (AFU_ORTHOLOGUE AFUA_5G13810)-RELATED"/>
    <property type="match status" value="1"/>
</dbReference>
<dbReference type="SUPFAM" id="SSF53383">
    <property type="entry name" value="PLP-dependent transferases"/>
    <property type="match status" value="1"/>
</dbReference>
<dbReference type="EMBL" id="KZ824461">
    <property type="protein sequence ID" value="RAK97572.1"/>
    <property type="molecule type" value="Genomic_DNA"/>
</dbReference>
<dbReference type="STRING" id="1448316.A0A395GQE8"/>
<evidence type="ECO:0000313" key="5">
    <source>
        <dbReference type="EMBL" id="RAK97572.1"/>
    </source>
</evidence>
<name>A0A395GQE8_9EURO</name>
<dbReference type="GO" id="GO:0005737">
    <property type="term" value="C:cytoplasm"/>
    <property type="evidence" value="ECO:0007669"/>
    <property type="project" value="TreeGrafter"/>
</dbReference>